<comment type="caution">
    <text evidence="11">The sequence shown here is derived from an EMBL/GenBank/DDBJ whole genome shotgun (WGS) entry which is preliminary data.</text>
</comment>
<dbReference type="NCBIfam" id="TIGR00761">
    <property type="entry name" value="argB"/>
    <property type="match status" value="1"/>
</dbReference>
<feature type="binding site" evidence="9">
    <location>
        <position position="62"/>
    </location>
    <ligand>
        <name>substrate</name>
    </ligand>
</feature>
<reference evidence="11 12" key="1">
    <citation type="submission" date="2018-03" db="EMBL/GenBank/DDBJ databases">
        <title>Cross-interface Injection: A General Nanoliter Liquid Handling Method Applied to Single Cells Genome Amplification Automated Nanoliter Liquid Handling Applied to Single Cell Multiple Displacement Amplification.</title>
        <authorList>
            <person name="Yun J."/>
            <person name="Xu P."/>
            <person name="Xu J."/>
            <person name="Dai X."/>
            <person name="Wang Y."/>
            <person name="Zheng X."/>
            <person name="Cao C."/>
            <person name="Yi Q."/>
            <person name="Zhu Y."/>
            <person name="Wang L."/>
            <person name="Dong Z."/>
            <person name="Huang Y."/>
            <person name="Huang L."/>
            <person name="Du W."/>
        </authorList>
    </citation>
    <scope>NUCLEOTIDE SEQUENCE [LARGE SCALE GENOMIC DNA]</scope>
    <source>
        <strain evidence="11 12">Z-D1-2</strain>
    </source>
</reference>
<dbReference type="EC" id="2.7.2.8" evidence="9"/>
<evidence type="ECO:0000256" key="9">
    <source>
        <dbReference type="HAMAP-Rule" id="MF_00082"/>
    </source>
</evidence>
<evidence type="ECO:0000313" key="12">
    <source>
        <dbReference type="Proteomes" id="UP000240608"/>
    </source>
</evidence>
<dbReference type="GO" id="GO:0003991">
    <property type="term" value="F:acetylglutamate kinase activity"/>
    <property type="evidence" value="ECO:0007669"/>
    <property type="project" value="UniProtKB-UniRule"/>
</dbReference>
<dbReference type="InterPro" id="IPR004662">
    <property type="entry name" value="AcgluKinase_fam"/>
</dbReference>
<dbReference type="InterPro" id="IPR037528">
    <property type="entry name" value="ArgB"/>
</dbReference>
<sequence>MKPLKIIKIGGNIIDDTSRLLSFLKDFSAISGAKILIHGGGKIASELGSKMGITANMHEGRRITDEATLDLVTMVYAGLINKNVVAKLQAQNCNAMGFSGADGNLITATRRPAKEVDYGLVGDVAISGVNTKVISGLLNLELIPVFSPITHDGKGQLYNTNADTIASVLAMALSEMLEVELIYCFDKKGVLEDVNNDDTLIKEINTGNYNNLKESGAIADGMLPKLETAFQALNHHVKAVRIMQAEEVANSNAGTLIVK</sequence>
<comment type="function">
    <text evidence="9">Catalyzes the ATP-dependent phosphorylation of N-acetyl-L-glutamate.</text>
</comment>
<dbReference type="InterPro" id="IPR036393">
    <property type="entry name" value="AceGlu_kinase-like_sf"/>
</dbReference>
<evidence type="ECO:0000256" key="7">
    <source>
        <dbReference type="ARBA" id="ARBA00022840"/>
    </source>
</evidence>
<feature type="domain" description="Aspartate/glutamate/uridylate kinase" evidence="10">
    <location>
        <begin position="5"/>
        <end position="243"/>
    </location>
</feature>
<dbReference type="Pfam" id="PF00696">
    <property type="entry name" value="AA_kinase"/>
    <property type="match status" value="1"/>
</dbReference>
<dbReference type="UniPathway" id="UPA00068">
    <property type="reaction ID" value="UER00107"/>
</dbReference>
<evidence type="ECO:0000256" key="4">
    <source>
        <dbReference type="ARBA" id="ARBA00022679"/>
    </source>
</evidence>
<comment type="catalytic activity">
    <reaction evidence="8 9">
        <text>N-acetyl-L-glutamate + ATP = N-acetyl-L-glutamyl 5-phosphate + ADP</text>
        <dbReference type="Rhea" id="RHEA:14629"/>
        <dbReference type="ChEBI" id="CHEBI:30616"/>
        <dbReference type="ChEBI" id="CHEBI:44337"/>
        <dbReference type="ChEBI" id="CHEBI:57936"/>
        <dbReference type="ChEBI" id="CHEBI:456216"/>
        <dbReference type="EC" id="2.7.2.8"/>
    </reaction>
</comment>
<feature type="site" description="Transition state stabilizer" evidence="9">
    <location>
        <position position="225"/>
    </location>
</feature>
<keyword evidence="7 9" id="KW-0067">ATP-binding</keyword>
<keyword evidence="4 9" id="KW-0808">Transferase</keyword>
<dbReference type="PANTHER" id="PTHR23342">
    <property type="entry name" value="N-ACETYLGLUTAMATE SYNTHASE"/>
    <property type="match status" value="1"/>
</dbReference>
<dbReference type="GO" id="GO:0005524">
    <property type="term" value="F:ATP binding"/>
    <property type="evidence" value="ECO:0007669"/>
    <property type="project" value="UniProtKB-UniRule"/>
</dbReference>
<organism evidence="11 12">
    <name type="scientific">Marivirga lumbricoides</name>
    <dbReference type="NCBI Taxonomy" id="1046115"/>
    <lineage>
        <taxon>Bacteria</taxon>
        <taxon>Pseudomonadati</taxon>
        <taxon>Bacteroidota</taxon>
        <taxon>Cytophagia</taxon>
        <taxon>Cytophagales</taxon>
        <taxon>Marivirgaceae</taxon>
        <taxon>Marivirga</taxon>
    </lineage>
</organism>
<dbReference type="Proteomes" id="UP000240608">
    <property type="component" value="Unassembled WGS sequence"/>
</dbReference>
<evidence type="ECO:0000256" key="6">
    <source>
        <dbReference type="ARBA" id="ARBA00022777"/>
    </source>
</evidence>
<name>A0A2T4DUI0_9BACT</name>
<feature type="binding site" evidence="9">
    <location>
        <begin position="40"/>
        <end position="41"/>
    </location>
    <ligand>
        <name>substrate</name>
    </ligand>
</feature>
<gene>
    <name evidence="9 11" type="primary">argB</name>
    <name evidence="11" type="ORF">C9994_02785</name>
</gene>
<dbReference type="AlphaFoldDB" id="A0A2T4DUI0"/>
<evidence type="ECO:0000256" key="3">
    <source>
        <dbReference type="ARBA" id="ARBA00022605"/>
    </source>
</evidence>
<dbReference type="Gene3D" id="3.40.1160.10">
    <property type="entry name" value="Acetylglutamate kinase-like"/>
    <property type="match status" value="1"/>
</dbReference>
<dbReference type="PIRSF" id="PIRSF000728">
    <property type="entry name" value="NAGK"/>
    <property type="match status" value="1"/>
</dbReference>
<evidence type="ECO:0000256" key="8">
    <source>
        <dbReference type="ARBA" id="ARBA00048141"/>
    </source>
</evidence>
<evidence type="ECO:0000259" key="10">
    <source>
        <dbReference type="Pfam" id="PF00696"/>
    </source>
</evidence>
<accession>A0A2T4DUI0</accession>
<dbReference type="CDD" id="cd04238">
    <property type="entry name" value="AAK_NAGK-like"/>
    <property type="match status" value="1"/>
</dbReference>
<keyword evidence="3 9" id="KW-0028">Amino-acid biosynthesis</keyword>
<keyword evidence="2 9" id="KW-0055">Arginine biosynthesis</keyword>
<dbReference type="PANTHER" id="PTHR23342:SF0">
    <property type="entry name" value="N-ACETYLGLUTAMATE SYNTHASE, MITOCHONDRIAL"/>
    <property type="match status" value="1"/>
</dbReference>
<dbReference type="HAMAP" id="MF_00082">
    <property type="entry name" value="ArgB"/>
    <property type="match status" value="1"/>
</dbReference>
<keyword evidence="6 9" id="KW-0418">Kinase</keyword>
<evidence type="ECO:0000313" key="11">
    <source>
        <dbReference type="EMBL" id="PTB97463.1"/>
    </source>
</evidence>
<proteinExistence type="inferred from homology"/>
<dbReference type="InterPro" id="IPR001048">
    <property type="entry name" value="Asp/Glu/Uridylate_kinase"/>
</dbReference>
<comment type="similarity">
    <text evidence="9">Belongs to the acetylglutamate kinase family. ArgB subfamily.</text>
</comment>
<keyword evidence="9" id="KW-0963">Cytoplasm</keyword>
<comment type="subcellular location">
    <subcellularLocation>
        <location evidence="9">Cytoplasm</location>
    </subcellularLocation>
</comment>
<dbReference type="EMBL" id="PYVU01000013">
    <property type="protein sequence ID" value="PTB97463.1"/>
    <property type="molecule type" value="Genomic_DNA"/>
</dbReference>
<feature type="binding site" evidence="9">
    <location>
        <position position="159"/>
    </location>
    <ligand>
        <name>substrate</name>
    </ligand>
</feature>
<dbReference type="SUPFAM" id="SSF53633">
    <property type="entry name" value="Carbamate kinase-like"/>
    <property type="match status" value="1"/>
</dbReference>
<evidence type="ECO:0000256" key="5">
    <source>
        <dbReference type="ARBA" id="ARBA00022741"/>
    </source>
</evidence>
<evidence type="ECO:0000256" key="1">
    <source>
        <dbReference type="ARBA" id="ARBA00004828"/>
    </source>
</evidence>
<dbReference type="GO" id="GO:0005737">
    <property type="term" value="C:cytoplasm"/>
    <property type="evidence" value="ECO:0007669"/>
    <property type="project" value="UniProtKB-SubCell"/>
</dbReference>
<feature type="site" description="Transition state stabilizer" evidence="9">
    <location>
        <position position="8"/>
    </location>
</feature>
<protein>
    <recommendedName>
        <fullName evidence="9">Acetylglutamate kinase</fullName>
        <ecNumber evidence="9">2.7.2.8</ecNumber>
    </recommendedName>
    <alternativeName>
        <fullName evidence="9">N-acetyl-L-glutamate 5-phosphotransferase</fullName>
    </alternativeName>
    <alternativeName>
        <fullName evidence="9">NAG kinase</fullName>
        <shortName evidence="9">NAGK</shortName>
    </alternativeName>
</protein>
<keyword evidence="5 9" id="KW-0547">Nucleotide-binding</keyword>
<evidence type="ECO:0000256" key="2">
    <source>
        <dbReference type="ARBA" id="ARBA00022571"/>
    </source>
</evidence>
<dbReference type="GO" id="GO:0042450">
    <property type="term" value="P:L-arginine biosynthetic process via ornithine"/>
    <property type="evidence" value="ECO:0007669"/>
    <property type="project" value="UniProtKB-UniRule"/>
</dbReference>
<comment type="pathway">
    <text evidence="1 9">Amino-acid biosynthesis; L-arginine biosynthesis; N(2)-acetyl-L-ornithine from L-glutamate: step 2/4.</text>
</comment>